<dbReference type="RefSeq" id="WP_192591223.1">
    <property type="nucleotide sequence ID" value="NZ_JADBEE010000001.1"/>
</dbReference>
<dbReference type="Gene3D" id="2.30.110.10">
    <property type="entry name" value="Electron Transport, Fmn-binding Protein, Chain A"/>
    <property type="match status" value="1"/>
</dbReference>
<name>A0ABR9J639_9MICC</name>
<dbReference type="SMART" id="SM00903">
    <property type="entry name" value="Flavin_Reduct"/>
    <property type="match status" value="1"/>
</dbReference>
<evidence type="ECO:0000313" key="5">
    <source>
        <dbReference type="Proteomes" id="UP000636579"/>
    </source>
</evidence>
<dbReference type="PANTHER" id="PTHR30466">
    <property type="entry name" value="FLAVIN REDUCTASE"/>
    <property type="match status" value="1"/>
</dbReference>
<keyword evidence="5" id="KW-1185">Reference proteome</keyword>
<organism evidence="4 5">
    <name type="scientific">Nesterenkonia halotolerans</name>
    <dbReference type="NCBI Taxonomy" id="225325"/>
    <lineage>
        <taxon>Bacteria</taxon>
        <taxon>Bacillati</taxon>
        <taxon>Actinomycetota</taxon>
        <taxon>Actinomycetes</taxon>
        <taxon>Micrococcales</taxon>
        <taxon>Micrococcaceae</taxon>
        <taxon>Nesterenkonia</taxon>
    </lineage>
</organism>
<dbReference type="EMBL" id="JADBEE010000001">
    <property type="protein sequence ID" value="MBE1514477.1"/>
    <property type="molecule type" value="Genomic_DNA"/>
</dbReference>
<gene>
    <name evidence="4" type="ORF">H4W26_001232</name>
</gene>
<keyword evidence="2" id="KW-0560">Oxidoreductase</keyword>
<evidence type="ECO:0000256" key="2">
    <source>
        <dbReference type="ARBA" id="ARBA00023002"/>
    </source>
</evidence>
<dbReference type="InterPro" id="IPR012349">
    <property type="entry name" value="Split_barrel_FMN-bd"/>
</dbReference>
<comment type="caution">
    <text evidence="4">The sequence shown here is derived from an EMBL/GenBank/DDBJ whole genome shotgun (WGS) entry which is preliminary data.</text>
</comment>
<protein>
    <submittedName>
        <fullName evidence="4">Flavin reductase (DIM6/NTAB) family NADH-FMN oxidoreductase RutF</fullName>
    </submittedName>
</protein>
<dbReference type="InterPro" id="IPR002563">
    <property type="entry name" value="Flavin_Rdtase-like_dom"/>
</dbReference>
<dbReference type="InterPro" id="IPR050268">
    <property type="entry name" value="NADH-dep_flavin_reductase"/>
</dbReference>
<comment type="similarity">
    <text evidence="1">Belongs to the non-flavoprotein flavin reductase family.</text>
</comment>
<evidence type="ECO:0000256" key="1">
    <source>
        <dbReference type="ARBA" id="ARBA00008898"/>
    </source>
</evidence>
<sequence length="176" mass="18423">MAAFGSLRSAEEGLGLGTAAMQAEDVFASYPSAIAALCAQTADGPVGFVVTSFAAGVSFDPPMAIFSAQKSSRTWQALRGAPSIGVSVLGHDQQHACHQLASRSRDRFAKLDYSVTDAGAVLLAESPLRMECEVMSETPAGDHQMVLLKVLGAQVDPESSPLVYRSKGFHHLISAG</sequence>
<evidence type="ECO:0000313" key="4">
    <source>
        <dbReference type="EMBL" id="MBE1514477.1"/>
    </source>
</evidence>
<proteinExistence type="inferred from homology"/>
<accession>A0ABR9J639</accession>
<dbReference type="Proteomes" id="UP000636579">
    <property type="component" value="Unassembled WGS sequence"/>
</dbReference>
<evidence type="ECO:0000259" key="3">
    <source>
        <dbReference type="SMART" id="SM00903"/>
    </source>
</evidence>
<dbReference type="Pfam" id="PF01613">
    <property type="entry name" value="Flavin_Reduct"/>
    <property type="match status" value="1"/>
</dbReference>
<dbReference type="SUPFAM" id="SSF50475">
    <property type="entry name" value="FMN-binding split barrel"/>
    <property type="match status" value="1"/>
</dbReference>
<dbReference type="PANTHER" id="PTHR30466:SF11">
    <property type="entry name" value="FLAVIN-DEPENDENT MONOOXYGENASE, REDUCTASE SUBUNIT HSAB"/>
    <property type="match status" value="1"/>
</dbReference>
<reference evidence="4 5" key="1">
    <citation type="submission" date="2020-10" db="EMBL/GenBank/DDBJ databases">
        <title>Sequencing the genomes of 1000 actinobacteria strains.</title>
        <authorList>
            <person name="Klenk H.-P."/>
        </authorList>
    </citation>
    <scope>NUCLEOTIDE SEQUENCE [LARGE SCALE GENOMIC DNA]</scope>
    <source>
        <strain evidence="4 5">DSM 15474</strain>
    </source>
</reference>
<feature type="domain" description="Flavin reductase like" evidence="3">
    <location>
        <begin position="27"/>
        <end position="171"/>
    </location>
</feature>